<dbReference type="GO" id="GO:0004190">
    <property type="term" value="F:aspartic-type endopeptidase activity"/>
    <property type="evidence" value="ECO:0007669"/>
    <property type="project" value="UniProtKB-KW"/>
</dbReference>
<organism evidence="7 8">
    <name type="scientific">Albugo candida</name>
    <dbReference type="NCBI Taxonomy" id="65357"/>
    <lineage>
        <taxon>Eukaryota</taxon>
        <taxon>Sar</taxon>
        <taxon>Stramenopiles</taxon>
        <taxon>Oomycota</taxon>
        <taxon>Peronosporomycetes</taxon>
        <taxon>Albuginales</taxon>
        <taxon>Albuginaceae</taxon>
        <taxon>Albugo</taxon>
    </lineage>
</organism>
<dbReference type="SUPFAM" id="SSF63748">
    <property type="entry name" value="Tudor/PWWP/MBT"/>
    <property type="match status" value="1"/>
</dbReference>
<proteinExistence type="inferred from homology"/>
<dbReference type="PROSITE" id="PS51767">
    <property type="entry name" value="PEPTIDASE_A1"/>
    <property type="match status" value="1"/>
</dbReference>
<comment type="similarity">
    <text evidence="1">Belongs to the peptidase A1 family.</text>
</comment>
<dbReference type="EMBL" id="CAIX01000063">
    <property type="protein sequence ID" value="CCI44168.1"/>
    <property type="molecule type" value="Genomic_DNA"/>
</dbReference>
<evidence type="ECO:0000256" key="3">
    <source>
        <dbReference type="ARBA" id="ARBA00022750"/>
    </source>
</evidence>
<dbReference type="STRING" id="65357.A0A024GBL8"/>
<dbReference type="CDD" id="cd21182">
    <property type="entry name" value="Tudor_SMN_SPF30-like"/>
    <property type="match status" value="1"/>
</dbReference>
<dbReference type="PANTHER" id="PTHR47966">
    <property type="entry name" value="BETA-SITE APP-CLEAVING ENZYME, ISOFORM A-RELATED"/>
    <property type="match status" value="1"/>
</dbReference>
<protein>
    <recommendedName>
        <fullName evidence="9">Peptidase A1 domain-containing protein</fullName>
    </recommendedName>
</protein>
<comment type="caution">
    <text evidence="7">The sequence shown here is derived from an EMBL/GenBank/DDBJ whole genome shotgun (WGS) entry which is preliminary data.</text>
</comment>
<dbReference type="InterPro" id="IPR002999">
    <property type="entry name" value="Tudor"/>
</dbReference>
<dbReference type="Proteomes" id="UP000053237">
    <property type="component" value="Unassembled WGS sequence"/>
</dbReference>
<dbReference type="PROSITE" id="PS50304">
    <property type="entry name" value="TUDOR"/>
    <property type="match status" value="1"/>
</dbReference>
<keyword evidence="2" id="KW-0645">Protease</keyword>
<keyword evidence="3" id="KW-0378">Hydrolase</keyword>
<accession>A0A024GBL8</accession>
<evidence type="ECO:0000259" key="5">
    <source>
        <dbReference type="PROSITE" id="PS50304"/>
    </source>
</evidence>
<dbReference type="PANTHER" id="PTHR47966:SF51">
    <property type="entry name" value="BETA-SITE APP-CLEAVING ENZYME, ISOFORM A-RELATED"/>
    <property type="match status" value="1"/>
</dbReference>
<feature type="domain" description="Tudor" evidence="5">
    <location>
        <begin position="156"/>
        <end position="214"/>
    </location>
</feature>
<evidence type="ECO:0000259" key="6">
    <source>
        <dbReference type="PROSITE" id="PS51767"/>
    </source>
</evidence>
<dbReference type="InterPro" id="IPR033121">
    <property type="entry name" value="PEPTIDASE_A1"/>
</dbReference>
<dbReference type="Gene3D" id="2.40.70.10">
    <property type="entry name" value="Acid Proteases"/>
    <property type="match status" value="2"/>
</dbReference>
<reference evidence="7 8" key="1">
    <citation type="submission" date="2012-05" db="EMBL/GenBank/DDBJ databases">
        <title>Recombination and specialization in a pathogen metapopulation.</title>
        <authorList>
            <person name="Gardiner A."/>
            <person name="Kemen E."/>
            <person name="Schultz-Larsen T."/>
            <person name="MacLean D."/>
            <person name="Van Oosterhout C."/>
            <person name="Jones J.D.G."/>
        </authorList>
    </citation>
    <scope>NUCLEOTIDE SEQUENCE [LARGE SCALE GENOMIC DNA]</scope>
    <source>
        <strain evidence="7 8">Ac Nc2</strain>
    </source>
</reference>
<dbReference type="AlphaFoldDB" id="A0A024GBL8"/>
<dbReference type="InterPro" id="IPR034164">
    <property type="entry name" value="Pepsin-like_dom"/>
</dbReference>
<evidence type="ECO:0008006" key="9">
    <source>
        <dbReference type="Google" id="ProtNLM"/>
    </source>
</evidence>
<evidence type="ECO:0000256" key="2">
    <source>
        <dbReference type="ARBA" id="ARBA00022670"/>
    </source>
</evidence>
<gene>
    <name evidence="7" type="ORF">BN9_049520</name>
</gene>
<evidence type="ECO:0000256" key="4">
    <source>
        <dbReference type="SAM" id="MobiDB-lite"/>
    </source>
</evidence>
<keyword evidence="8" id="KW-1185">Reference proteome</keyword>
<dbReference type="InterPro" id="IPR021109">
    <property type="entry name" value="Peptidase_aspartic_dom_sf"/>
</dbReference>
<evidence type="ECO:0000313" key="7">
    <source>
        <dbReference type="EMBL" id="CCI44168.1"/>
    </source>
</evidence>
<feature type="compositionally biased region" description="Basic and acidic residues" evidence="4">
    <location>
        <begin position="72"/>
        <end position="82"/>
    </location>
</feature>
<dbReference type="SUPFAM" id="SSF50630">
    <property type="entry name" value="Acid proteases"/>
    <property type="match status" value="1"/>
</dbReference>
<dbReference type="Gene3D" id="2.30.30.140">
    <property type="match status" value="1"/>
</dbReference>
<evidence type="ECO:0000313" key="8">
    <source>
        <dbReference type="Proteomes" id="UP000053237"/>
    </source>
</evidence>
<name>A0A024GBL8_9STRA</name>
<dbReference type="SMART" id="SM00333">
    <property type="entry name" value="TUDOR"/>
    <property type="match status" value="2"/>
</dbReference>
<dbReference type="GO" id="GO:0006508">
    <property type="term" value="P:proteolysis"/>
    <property type="evidence" value="ECO:0007669"/>
    <property type="project" value="UniProtKB-KW"/>
</dbReference>
<sequence length="658" mass="74664">MPSEESNEIRKLQQRLVKFTDQLEQIYTILESDPENSECLSLAKDLVEVIRLTKESIESKQRQKSDTCVVHQQEDPVKDSRPDIIDPGLEQAPTINILIGTDCEAKHQDTWYPVRVENVQEDTIQIQFFGFHTKDQINLTELRDISPVEHPITKQDVQIGMRCLARYYVDHQFYECVIAEETSLGVSVVFTGYGNTEEVPLSYLCEVKDEKVNQHEAGQDMQKLESAPQAGFLVGNEAESKVAQSSDSTVCKPIKIPDHLQILPTDTEAEKERKRKRIRALKNLNRQKRLDNERNVKQQGWKAFQHKAKQKRVRGTSGALSIRGESIFASPETVDGRVGVVGSGLGMTMFPDTRKKCVITIGSSRQVIRVLFDTDSLYTWIPTQPSIYYSHFYKSELSATSHPLNRSFVSLFEDTMISGRLIKDILHLTPDVYIRSQTIGQVDQVPLADGVIPYDGVVGFGFDVLELGDAQTPMHALKQSNLLDENVFAFCLGPNGGELRIGEIDPTCYKPPIVFVPVYLSKQWSVRLTGIYVNDKLVVRDAYAYFASGENYISGPDDQVEKLAEQVGAYKFPFTDFYWLRCSKKVNLSFEIGGQLFTFTPDDYIRKVGPICIFMFRHISKMTGQDAWLFGDIFLRKVYTIFKYGNRNESEIGFALAT</sequence>
<evidence type="ECO:0000256" key="1">
    <source>
        <dbReference type="ARBA" id="ARBA00007447"/>
    </source>
</evidence>
<feature type="domain" description="Peptidase A1" evidence="6">
    <location>
        <begin position="355"/>
        <end position="655"/>
    </location>
</feature>
<dbReference type="InParanoid" id="A0A024GBL8"/>
<dbReference type="InterPro" id="IPR001461">
    <property type="entry name" value="Aspartic_peptidase_A1"/>
</dbReference>
<feature type="region of interest" description="Disordered" evidence="4">
    <location>
        <begin position="63"/>
        <end position="82"/>
    </location>
</feature>
<keyword evidence="3" id="KW-0064">Aspartyl protease</keyword>
<dbReference type="OrthoDB" id="79171at2759"/>
<dbReference type="CDD" id="cd05471">
    <property type="entry name" value="pepsin_like"/>
    <property type="match status" value="1"/>
</dbReference>
<dbReference type="Pfam" id="PF00026">
    <property type="entry name" value="Asp"/>
    <property type="match status" value="1"/>
</dbReference>
<dbReference type="PRINTS" id="PR00792">
    <property type="entry name" value="PEPSIN"/>
</dbReference>